<dbReference type="PROSITE" id="PS00854">
    <property type="entry name" value="PROTEASOME_BETA_1"/>
    <property type="match status" value="1"/>
</dbReference>
<evidence type="ECO:0000256" key="14">
    <source>
        <dbReference type="ARBA" id="ARBA00023242"/>
    </source>
</evidence>
<dbReference type="SUPFAM" id="SSF69000">
    <property type="entry name" value="FAD-dependent thiol oxidase"/>
    <property type="match status" value="1"/>
</dbReference>
<dbReference type="Gene3D" id="1.20.120.310">
    <property type="entry name" value="ERV/ALR sulfhydryl oxidase domain"/>
    <property type="match status" value="2"/>
</dbReference>
<comment type="cofactor">
    <cofactor evidence="2">
        <name>FAD</name>
        <dbReference type="ChEBI" id="CHEBI:57692"/>
    </cofactor>
</comment>
<comment type="subcellular location">
    <subcellularLocation>
        <location evidence="3">Nucleus</location>
    </subcellularLocation>
</comment>
<dbReference type="Pfam" id="PF04777">
    <property type="entry name" value="Evr1_Alr"/>
    <property type="match status" value="1"/>
</dbReference>
<keyword evidence="5" id="KW-0285">Flavoprotein</keyword>
<proteinExistence type="predicted"/>
<keyword evidence="13" id="KW-1015">Disulfide bond</keyword>
<evidence type="ECO:0000313" key="19">
    <source>
        <dbReference type="EMBL" id="CAI4216103.1"/>
    </source>
</evidence>
<evidence type="ECO:0000256" key="15">
    <source>
        <dbReference type="ARBA" id="ARBA00026071"/>
    </source>
</evidence>
<evidence type="ECO:0000256" key="11">
    <source>
        <dbReference type="ARBA" id="ARBA00023002"/>
    </source>
</evidence>
<evidence type="ECO:0000256" key="10">
    <source>
        <dbReference type="ARBA" id="ARBA00022942"/>
    </source>
</evidence>
<evidence type="ECO:0000256" key="9">
    <source>
        <dbReference type="ARBA" id="ARBA00022827"/>
    </source>
</evidence>
<dbReference type="PANTHER" id="PTHR32194">
    <property type="entry name" value="METALLOPROTEASE TLDD"/>
    <property type="match status" value="1"/>
</dbReference>
<name>A0A9P1MCT6_9PEZI</name>
<feature type="domain" description="ERV/ALR sulfhydryl oxidase" evidence="18">
    <location>
        <begin position="127"/>
        <end position="155"/>
    </location>
</feature>
<protein>
    <recommendedName>
        <fullName evidence="18">ERV/ALR sulfhydryl oxidase domain-containing protein</fullName>
    </recommendedName>
</protein>
<evidence type="ECO:0000256" key="2">
    <source>
        <dbReference type="ARBA" id="ARBA00001974"/>
    </source>
</evidence>
<evidence type="ECO:0000256" key="5">
    <source>
        <dbReference type="ARBA" id="ARBA00022630"/>
    </source>
</evidence>
<sequence>MARRQHFTLMLVLGFFACLTLFYLFSGSPDRALSTPAVPVDVSAATHGHAPEKQKVTDEEATIDVNGIPKGILSGESIAPKLENATLKAELGRASWKLFHTMMARFPEKPTPDDSLALKTYIHLFARNAAAGWACFMHNQVNERLHKPEFDCTKIGDFYDCGCGEEGHAKEGGEGDGESGSEGEKKDADTDEDESRAELQLRYITLPPRAYTPTLNIMDFSKTGNLNEDGIHIDMDRLKKGEVNLGTSIMAVTFKDGVILGADSRTTTGAYIANRVTDKLTRVHDTIWCCRSGSAADTQAVADIVQYYLGLYATVNNQTPTTQTAASLFQEICYSNKDNLSAGLIIAGWDERHGGQVYSIPLGGSLHKQSYAIGGSGSTYIYGYCDAHWKEGMEEKDAVNFVKGALAEAIKWDGSSGGVIRMVVLTAKGADRHLYLPDTGYQVRQQ</sequence>
<organism evidence="19 20">
    <name type="scientific">Parascedosporium putredinis</name>
    <dbReference type="NCBI Taxonomy" id="1442378"/>
    <lineage>
        <taxon>Eukaryota</taxon>
        <taxon>Fungi</taxon>
        <taxon>Dikarya</taxon>
        <taxon>Ascomycota</taxon>
        <taxon>Pezizomycotina</taxon>
        <taxon>Sordariomycetes</taxon>
        <taxon>Hypocreomycetidae</taxon>
        <taxon>Microascales</taxon>
        <taxon>Microascaceae</taxon>
        <taxon>Parascedosporium</taxon>
    </lineage>
</organism>
<keyword evidence="9" id="KW-0274">FAD</keyword>
<comment type="subunit">
    <text evidence="15">The 26S proteasome consists of a 20S proteasome core and two 19S regulatory subunits. The 20S proteasome core is composed of 28 subunits that are arranged in four stacked rings, resulting in a barrel-shaped structure. The two end rings are each formed by seven alpha subunits, and the two central rings are each formed by seven beta subunits. The catalytic chamber with the active sites is on the inside of the barrel.</text>
</comment>
<evidence type="ECO:0000256" key="6">
    <source>
        <dbReference type="ARBA" id="ARBA00022670"/>
    </source>
</evidence>
<keyword evidence="6" id="KW-0645">Protease</keyword>
<evidence type="ECO:0000256" key="12">
    <source>
        <dbReference type="ARBA" id="ARBA00023145"/>
    </source>
</evidence>
<keyword evidence="14" id="KW-0539">Nucleus</keyword>
<dbReference type="Pfam" id="PF00227">
    <property type="entry name" value="Proteasome"/>
    <property type="match status" value="1"/>
</dbReference>
<dbReference type="InterPro" id="IPR017905">
    <property type="entry name" value="ERV/ALR_sulphydryl_oxidase"/>
</dbReference>
<evidence type="ECO:0000256" key="17">
    <source>
        <dbReference type="SAM" id="MobiDB-lite"/>
    </source>
</evidence>
<evidence type="ECO:0000313" key="20">
    <source>
        <dbReference type="Proteomes" id="UP000838763"/>
    </source>
</evidence>
<dbReference type="FunFam" id="3.60.20.10:FF:000010">
    <property type="entry name" value="Proteasome subunit beta type-1"/>
    <property type="match status" value="1"/>
</dbReference>
<dbReference type="Gene3D" id="3.60.20.10">
    <property type="entry name" value="Glutamine Phosphoribosylpyrophosphate, subunit 1, domain 1"/>
    <property type="match status" value="1"/>
</dbReference>
<keyword evidence="11" id="KW-0560">Oxidoreductase</keyword>
<dbReference type="PROSITE" id="PS51476">
    <property type="entry name" value="PROTEASOME_BETA_2"/>
    <property type="match status" value="1"/>
</dbReference>
<dbReference type="GO" id="GO:0051603">
    <property type="term" value="P:proteolysis involved in protein catabolic process"/>
    <property type="evidence" value="ECO:0007669"/>
    <property type="project" value="InterPro"/>
</dbReference>
<dbReference type="GO" id="GO:0005634">
    <property type="term" value="C:nucleus"/>
    <property type="evidence" value="ECO:0007669"/>
    <property type="project" value="UniProtKB-SubCell"/>
</dbReference>
<dbReference type="InterPro" id="IPR001353">
    <property type="entry name" value="Proteasome_sua/b"/>
</dbReference>
<dbReference type="InterPro" id="IPR000243">
    <property type="entry name" value="Pept_T1A_subB"/>
</dbReference>
<dbReference type="CDD" id="cd03762">
    <property type="entry name" value="proteasome_beta_type_6"/>
    <property type="match status" value="1"/>
</dbReference>
<dbReference type="GO" id="GO:0019774">
    <property type="term" value="C:proteasome core complex, beta-subunit complex"/>
    <property type="evidence" value="ECO:0007669"/>
    <property type="project" value="UniProtKB-ARBA"/>
</dbReference>
<evidence type="ECO:0000256" key="8">
    <source>
        <dbReference type="ARBA" id="ARBA00022801"/>
    </source>
</evidence>
<keyword evidence="8" id="KW-0378">Hydrolase</keyword>
<feature type="active site" description="Nucleophile" evidence="16">
    <location>
        <position position="247"/>
    </location>
</feature>
<dbReference type="PROSITE" id="PS51257">
    <property type="entry name" value="PROKAR_LIPOPROTEIN"/>
    <property type="match status" value="1"/>
</dbReference>
<evidence type="ECO:0000259" key="18">
    <source>
        <dbReference type="Pfam" id="PF04777"/>
    </source>
</evidence>
<evidence type="ECO:0000256" key="7">
    <source>
        <dbReference type="ARBA" id="ARBA00022698"/>
    </source>
</evidence>
<dbReference type="PANTHER" id="PTHR32194:SF0">
    <property type="entry name" value="ATP-DEPENDENT PROTEASE SUBUNIT HSLV"/>
    <property type="match status" value="1"/>
</dbReference>
<gene>
    <name evidence="19" type="ORF">PPNO1_LOCUS5767</name>
</gene>
<keyword evidence="4" id="KW-0963">Cytoplasm</keyword>
<reference evidence="19" key="1">
    <citation type="submission" date="2022-11" db="EMBL/GenBank/DDBJ databases">
        <authorList>
            <person name="Scott C."/>
            <person name="Bruce N."/>
        </authorList>
    </citation>
    <scope>NUCLEOTIDE SEQUENCE</scope>
</reference>
<dbReference type="EMBL" id="CALLCH030000015">
    <property type="protein sequence ID" value="CAI4216103.1"/>
    <property type="molecule type" value="Genomic_DNA"/>
</dbReference>
<evidence type="ECO:0000256" key="1">
    <source>
        <dbReference type="ARBA" id="ARBA00001198"/>
    </source>
</evidence>
<keyword evidence="10" id="KW-0647">Proteasome</keyword>
<dbReference type="PRINTS" id="PR00141">
    <property type="entry name" value="PROTEASOME"/>
</dbReference>
<evidence type="ECO:0000256" key="13">
    <source>
        <dbReference type="ARBA" id="ARBA00023157"/>
    </source>
</evidence>
<evidence type="ECO:0000256" key="4">
    <source>
        <dbReference type="ARBA" id="ARBA00022490"/>
    </source>
</evidence>
<keyword evidence="20" id="KW-1185">Reference proteome</keyword>
<dbReference type="InterPro" id="IPR016050">
    <property type="entry name" value="Proteasome_bsu_CS"/>
</dbReference>
<dbReference type="InterPro" id="IPR036774">
    <property type="entry name" value="ERV/ALR_sulphydryl_oxid_sf"/>
</dbReference>
<keyword evidence="12" id="KW-0865">Zymogen</keyword>
<dbReference type="InterPro" id="IPR029055">
    <property type="entry name" value="Ntn_hydrolases_N"/>
</dbReference>
<dbReference type="SUPFAM" id="SSF56235">
    <property type="entry name" value="N-terminal nucleophile aminohydrolases (Ntn hydrolases)"/>
    <property type="match status" value="1"/>
</dbReference>
<evidence type="ECO:0000256" key="3">
    <source>
        <dbReference type="ARBA" id="ARBA00004123"/>
    </source>
</evidence>
<dbReference type="InterPro" id="IPR023333">
    <property type="entry name" value="Proteasome_suB-type"/>
</dbReference>
<evidence type="ECO:0000256" key="16">
    <source>
        <dbReference type="PIRSR" id="PIRSR600243-1"/>
    </source>
</evidence>
<feature type="region of interest" description="Disordered" evidence="17">
    <location>
        <begin position="169"/>
        <end position="196"/>
    </location>
</feature>
<dbReference type="Proteomes" id="UP000838763">
    <property type="component" value="Unassembled WGS sequence"/>
</dbReference>
<dbReference type="GO" id="GO:0005737">
    <property type="term" value="C:cytoplasm"/>
    <property type="evidence" value="ECO:0007669"/>
    <property type="project" value="TreeGrafter"/>
</dbReference>
<comment type="catalytic activity">
    <reaction evidence="1">
        <text>Cleavage of peptide bonds with very broad specificity.</text>
        <dbReference type="EC" id="3.4.25.1"/>
    </reaction>
</comment>
<comment type="caution">
    <text evidence="19">The sequence shown here is derived from an EMBL/GenBank/DDBJ whole genome shotgun (WGS) entry which is preliminary data.</text>
</comment>
<dbReference type="OrthoDB" id="7854943at2759"/>
<keyword evidence="7" id="KW-0888">Threonine protease</keyword>
<dbReference type="GO" id="GO:0016972">
    <property type="term" value="F:thiol oxidase activity"/>
    <property type="evidence" value="ECO:0007669"/>
    <property type="project" value="InterPro"/>
</dbReference>
<dbReference type="GO" id="GO:0004298">
    <property type="term" value="F:threonine-type endopeptidase activity"/>
    <property type="evidence" value="ECO:0007669"/>
    <property type="project" value="UniProtKB-KW"/>
</dbReference>
<dbReference type="AlphaFoldDB" id="A0A9P1MCT6"/>
<accession>A0A9P1MCT6</accession>